<dbReference type="AlphaFoldDB" id="K6WPM2"/>
<dbReference type="EMBL" id="BAHC01000025">
    <property type="protein sequence ID" value="GAB88484.1"/>
    <property type="molecule type" value="Genomic_DNA"/>
</dbReference>
<keyword evidence="1" id="KW-0812">Transmembrane</keyword>
<dbReference type="RefSeq" id="WP_006329901.1">
    <property type="nucleotide sequence ID" value="NZ_BAHC01000025.1"/>
</dbReference>
<feature type="transmembrane region" description="Helical" evidence="1">
    <location>
        <begin position="23"/>
        <end position="41"/>
    </location>
</feature>
<keyword evidence="1" id="KW-0472">Membrane</keyword>
<feature type="transmembrane region" description="Helical" evidence="1">
    <location>
        <begin position="108"/>
        <end position="127"/>
    </location>
</feature>
<organism evidence="2 3">
    <name type="scientific">Gordonia rhizosphera NBRC 16068</name>
    <dbReference type="NCBI Taxonomy" id="1108045"/>
    <lineage>
        <taxon>Bacteria</taxon>
        <taxon>Bacillati</taxon>
        <taxon>Actinomycetota</taxon>
        <taxon>Actinomycetes</taxon>
        <taxon>Mycobacteriales</taxon>
        <taxon>Gordoniaceae</taxon>
        <taxon>Gordonia</taxon>
    </lineage>
</organism>
<accession>K6WPM2</accession>
<comment type="caution">
    <text evidence="2">The sequence shown here is derived from an EMBL/GenBank/DDBJ whole genome shotgun (WGS) entry which is preliminary data.</text>
</comment>
<evidence type="ECO:0000313" key="2">
    <source>
        <dbReference type="EMBL" id="GAB88484.1"/>
    </source>
</evidence>
<evidence type="ECO:0000313" key="3">
    <source>
        <dbReference type="Proteomes" id="UP000008363"/>
    </source>
</evidence>
<keyword evidence="3" id="KW-1185">Reference proteome</keyword>
<evidence type="ECO:0000256" key="1">
    <source>
        <dbReference type="SAM" id="Phobius"/>
    </source>
</evidence>
<protein>
    <submittedName>
        <fullName evidence="2">Uncharacterized protein</fullName>
    </submittedName>
</protein>
<dbReference type="Proteomes" id="UP000008363">
    <property type="component" value="Unassembled WGS sequence"/>
</dbReference>
<dbReference type="eggNOG" id="ENOG502ZPKF">
    <property type="taxonomic scope" value="Bacteria"/>
</dbReference>
<sequence>MTTSAPDSTSYYPAAPTGLRRPGIIAAIVCAGVFGLCIAIGHVWFAVFFLVGTVAIFVNAILVRRAVEVVAAQEHPRKQALAVNSAFRLGAITVLALLAAFLVRPDGLGAMFGLAIGQVILVLNTVIPVMKGLRKQL</sequence>
<name>K6WPM2_9ACTN</name>
<proteinExistence type="predicted"/>
<keyword evidence="1" id="KW-1133">Transmembrane helix</keyword>
<dbReference type="OrthoDB" id="3689128at2"/>
<feature type="transmembrane region" description="Helical" evidence="1">
    <location>
        <begin position="79"/>
        <end position="102"/>
    </location>
</feature>
<dbReference type="STRING" id="1108045.GORHZ_025_00240"/>
<feature type="transmembrane region" description="Helical" evidence="1">
    <location>
        <begin position="47"/>
        <end position="67"/>
    </location>
</feature>
<reference evidence="2 3" key="1">
    <citation type="submission" date="2012-08" db="EMBL/GenBank/DDBJ databases">
        <title>Whole genome shotgun sequence of Gordonia rhizosphera NBRC 16068.</title>
        <authorList>
            <person name="Takarada H."/>
            <person name="Isaki S."/>
            <person name="Hosoyama A."/>
            <person name="Tsuchikane K."/>
            <person name="Katsumata H."/>
            <person name="Baba S."/>
            <person name="Ohji S."/>
            <person name="Yamazaki S."/>
            <person name="Fujita N."/>
        </authorList>
    </citation>
    <scope>NUCLEOTIDE SEQUENCE [LARGE SCALE GENOMIC DNA]</scope>
    <source>
        <strain evidence="2 3">NBRC 16068</strain>
    </source>
</reference>
<gene>
    <name evidence="2" type="ORF">GORHZ_025_00240</name>
</gene>